<evidence type="ECO:0000313" key="4">
    <source>
        <dbReference type="Proteomes" id="UP001175261"/>
    </source>
</evidence>
<dbReference type="PROSITE" id="PS50280">
    <property type="entry name" value="SET"/>
    <property type="match status" value="1"/>
</dbReference>
<dbReference type="InterPro" id="IPR046341">
    <property type="entry name" value="SET_dom_sf"/>
</dbReference>
<evidence type="ECO:0000256" key="1">
    <source>
        <dbReference type="SAM" id="MobiDB-lite"/>
    </source>
</evidence>
<gene>
    <name evidence="3" type="ORF">NLU13_1313</name>
</gene>
<dbReference type="Gene3D" id="2.170.270.10">
    <property type="entry name" value="SET domain"/>
    <property type="match status" value="1"/>
</dbReference>
<feature type="region of interest" description="Disordered" evidence="1">
    <location>
        <begin position="26"/>
        <end position="45"/>
    </location>
</feature>
<dbReference type="Pfam" id="PF00856">
    <property type="entry name" value="SET"/>
    <property type="match status" value="1"/>
</dbReference>
<accession>A0AA39GRG9</accession>
<organism evidence="3 4">
    <name type="scientific">Sarocladium strictum</name>
    <name type="common">Black bundle disease fungus</name>
    <name type="synonym">Acremonium strictum</name>
    <dbReference type="NCBI Taxonomy" id="5046"/>
    <lineage>
        <taxon>Eukaryota</taxon>
        <taxon>Fungi</taxon>
        <taxon>Dikarya</taxon>
        <taxon>Ascomycota</taxon>
        <taxon>Pezizomycotina</taxon>
        <taxon>Sordariomycetes</taxon>
        <taxon>Hypocreomycetidae</taxon>
        <taxon>Hypocreales</taxon>
        <taxon>Sarocladiaceae</taxon>
        <taxon>Sarocladium</taxon>
    </lineage>
</organism>
<dbReference type="AlphaFoldDB" id="A0AA39GRG9"/>
<dbReference type="SUPFAM" id="SSF82199">
    <property type="entry name" value="SET domain"/>
    <property type="match status" value="1"/>
</dbReference>
<proteinExistence type="predicted"/>
<reference evidence="3" key="1">
    <citation type="submission" date="2022-10" db="EMBL/GenBank/DDBJ databases">
        <title>Determination and structural analysis of whole genome sequence of Sarocladium strictum F4-1.</title>
        <authorList>
            <person name="Hu L."/>
            <person name="Jiang Y."/>
        </authorList>
    </citation>
    <scope>NUCLEOTIDE SEQUENCE</scope>
    <source>
        <strain evidence="3">F4-1</strain>
    </source>
</reference>
<feature type="compositionally biased region" description="Low complexity" evidence="1">
    <location>
        <begin position="28"/>
        <end position="45"/>
    </location>
</feature>
<feature type="domain" description="SET" evidence="2">
    <location>
        <begin position="52"/>
        <end position="194"/>
    </location>
</feature>
<protein>
    <recommendedName>
        <fullName evidence="2">SET domain-containing protein</fullName>
    </recommendedName>
</protein>
<dbReference type="InterPro" id="IPR053185">
    <property type="entry name" value="SET_domain_protein"/>
</dbReference>
<comment type="caution">
    <text evidence="3">The sequence shown here is derived from an EMBL/GenBank/DDBJ whole genome shotgun (WGS) entry which is preliminary data.</text>
</comment>
<dbReference type="EMBL" id="JAPDFR010000001">
    <property type="protein sequence ID" value="KAK0391814.1"/>
    <property type="molecule type" value="Genomic_DNA"/>
</dbReference>
<evidence type="ECO:0000313" key="3">
    <source>
        <dbReference type="EMBL" id="KAK0391814.1"/>
    </source>
</evidence>
<keyword evidence="4" id="KW-1185">Reference proteome</keyword>
<dbReference type="InterPro" id="IPR001214">
    <property type="entry name" value="SET_dom"/>
</dbReference>
<dbReference type="SMART" id="SM00317">
    <property type="entry name" value="SET"/>
    <property type="match status" value="1"/>
</dbReference>
<dbReference type="PANTHER" id="PTHR47332">
    <property type="entry name" value="SET DOMAIN-CONTAINING PROTEIN 5"/>
    <property type="match status" value="1"/>
</dbReference>
<dbReference type="CDD" id="cd20071">
    <property type="entry name" value="SET_SMYD"/>
    <property type="match status" value="1"/>
</dbReference>
<dbReference type="Proteomes" id="UP001175261">
    <property type="component" value="Unassembled WGS sequence"/>
</dbReference>
<evidence type="ECO:0000259" key="2">
    <source>
        <dbReference type="PROSITE" id="PS50280"/>
    </source>
</evidence>
<dbReference type="PANTHER" id="PTHR47332:SF4">
    <property type="entry name" value="SET DOMAIN-CONTAINING PROTEIN 5"/>
    <property type="match status" value="1"/>
</dbReference>
<sequence length="366" mass="40524">MSHTNLNGDSVGHDEAGQRNTALALGHSSSQVSGSPPASVSEINSNSSASLSPLYSIETLPNKGRCLIASQDISPGALLIREKPLLMAPRDLAPAALETMIQLTLKTLPKHQQRQYLSLQNNFAGNYPFGGIIPTNAYPCGQESGKCAVYPTICLFNHSCRPNCQHAWNDEEGVETVYVIRPVRKGEELCVSYEVSGPSMDRKAMLEEAFAFKCACEACSLEAEEQAASDARHLAIQRLDERISRLHSRPPLGVLWDCRLLLQILRAEYKGYPGTFAARVYWDAFQVTIAHGDLARARIFVERSYKEAVICEGDNTPEVKSVKVLVKDPASDDSFEKSSKDWSTDVDMVPRGLDDDEFEKWLFRLQ</sequence>
<name>A0AA39GRG9_SARSR</name>